<dbReference type="PANTHER" id="PTHR43244:SF1">
    <property type="entry name" value="5,10-METHYLENETETRAHYDROMETHANOPTERIN REDUCTASE"/>
    <property type="match status" value="1"/>
</dbReference>
<dbReference type="PANTHER" id="PTHR43244">
    <property type="match status" value="1"/>
</dbReference>
<accession>A0A6B0VG63</accession>
<evidence type="ECO:0000256" key="1">
    <source>
        <dbReference type="ARBA" id="ARBA00023002"/>
    </source>
</evidence>
<gene>
    <name evidence="3" type="ORF">GS429_00060</name>
</gene>
<organism evidence="3 4">
    <name type="scientific">Natronorubrum halalkaliphilum</name>
    <dbReference type="NCBI Taxonomy" id="2691917"/>
    <lineage>
        <taxon>Archaea</taxon>
        <taxon>Methanobacteriati</taxon>
        <taxon>Methanobacteriota</taxon>
        <taxon>Stenosarchaea group</taxon>
        <taxon>Halobacteria</taxon>
        <taxon>Halobacteriales</taxon>
        <taxon>Natrialbaceae</taxon>
        <taxon>Natronorubrum</taxon>
    </lineage>
</organism>
<dbReference type="RefSeq" id="WP_160061484.1">
    <property type="nucleotide sequence ID" value="NZ_WUYX01000002.1"/>
</dbReference>
<dbReference type="SUPFAM" id="SSF51679">
    <property type="entry name" value="Bacterial luciferase-like"/>
    <property type="match status" value="1"/>
</dbReference>
<evidence type="ECO:0000259" key="2">
    <source>
        <dbReference type="Pfam" id="PF00296"/>
    </source>
</evidence>
<sequence>MPIEWHYNVGGCFRAPGEDLALAEDAAAAGFEGIWIGDHFVPWLDNRPYTHHILPWLGSVAERVPDATIGTCVSCPTIRYRPPVLAQALATIDNAYPGRLEFGVGTGEALNEARFYDGDWPDWGTLAGMLIESIDVMETLWESDEYVDHDGKYYQYDEMKLYTKPRTRIPFHWAAWGPQSARCAGKYAGNLLTAGDAELINETLAPAFEAGRSERETDRETDGTISVQLPAHVGDPGDIVDELRANGEYTPHDELETADPRDIQSIANDRLADVSDAELRKSNNVTDDPTDLIPTVERLAAAGVDRIILVSKVGDPRRTIDAIANEVMPRVE</sequence>
<keyword evidence="1" id="KW-0560">Oxidoreductase</keyword>
<dbReference type="InterPro" id="IPR011251">
    <property type="entry name" value="Luciferase-like_dom"/>
</dbReference>
<evidence type="ECO:0000313" key="3">
    <source>
        <dbReference type="EMBL" id="MXV60488.1"/>
    </source>
</evidence>
<reference evidence="3 4" key="1">
    <citation type="submission" date="2020-01" db="EMBL/GenBank/DDBJ databases">
        <title>Natronorubrum sp. JWXQ-INN 674 isolated from Inner Mongolia Autonomous Region of China.</title>
        <authorList>
            <person name="Xue Q."/>
        </authorList>
    </citation>
    <scope>NUCLEOTIDE SEQUENCE [LARGE SCALE GENOMIC DNA]</scope>
    <source>
        <strain evidence="3 4">JWXQ-INN-674</strain>
    </source>
</reference>
<dbReference type="InterPro" id="IPR036661">
    <property type="entry name" value="Luciferase-like_sf"/>
</dbReference>
<evidence type="ECO:0000313" key="4">
    <source>
        <dbReference type="Proteomes" id="UP000434101"/>
    </source>
</evidence>
<dbReference type="EMBL" id="WUYX01000002">
    <property type="protein sequence ID" value="MXV60488.1"/>
    <property type="molecule type" value="Genomic_DNA"/>
</dbReference>
<dbReference type="AlphaFoldDB" id="A0A6B0VG63"/>
<dbReference type="Gene3D" id="3.20.20.30">
    <property type="entry name" value="Luciferase-like domain"/>
    <property type="match status" value="1"/>
</dbReference>
<protein>
    <submittedName>
        <fullName evidence="3">LLM class flavin-dependent oxidoreductase</fullName>
    </submittedName>
</protein>
<comment type="caution">
    <text evidence="3">The sequence shown here is derived from an EMBL/GenBank/DDBJ whole genome shotgun (WGS) entry which is preliminary data.</text>
</comment>
<keyword evidence="4" id="KW-1185">Reference proteome</keyword>
<feature type="domain" description="Luciferase-like" evidence="2">
    <location>
        <begin position="17"/>
        <end position="324"/>
    </location>
</feature>
<dbReference type="Proteomes" id="UP000434101">
    <property type="component" value="Unassembled WGS sequence"/>
</dbReference>
<dbReference type="GO" id="GO:0016705">
    <property type="term" value="F:oxidoreductase activity, acting on paired donors, with incorporation or reduction of molecular oxygen"/>
    <property type="evidence" value="ECO:0007669"/>
    <property type="project" value="InterPro"/>
</dbReference>
<dbReference type="OrthoDB" id="7684at2157"/>
<name>A0A6B0VG63_9EURY</name>
<dbReference type="InterPro" id="IPR050564">
    <property type="entry name" value="F420-G6PD/mer"/>
</dbReference>
<dbReference type="Pfam" id="PF00296">
    <property type="entry name" value="Bac_luciferase"/>
    <property type="match status" value="1"/>
</dbReference>
<proteinExistence type="predicted"/>